<gene>
    <name evidence="1" type="ORF">MM415A02495_0007</name>
    <name evidence="2" type="ORF">MM415B02740_0004</name>
</gene>
<proteinExistence type="predicted"/>
<dbReference type="PANTHER" id="PTHR42146:SF1">
    <property type="entry name" value="OLIGORIBONUCLEASE NRNB"/>
    <property type="match status" value="1"/>
</dbReference>
<reference evidence="2" key="1">
    <citation type="submission" date="2020-03" db="EMBL/GenBank/DDBJ databases">
        <title>The deep terrestrial virosphere.</title>
        <authorList>
            <person name="Holmfeldt K."/>
            <person name="Nilsson E."/>
            <person name="Simone D."/>
            <person name="Lopez-Fernandez M."/>
            <person name="Wu X."/>
            <person name="de Brujin I."/>
            <person name="Lundin D."/>
            <person name="Andersson A."/>
            <person name="Bertilsson S."/>
            <person name="Dopson M."/>
        </authorList>
    </citation>
    <scope>NUCLEOTIDE SEQUENCE</scope>
    <source>
        <strain evidence="1">MM415A02495</strain>
        <strain evidence="2">MM415B02740</strain>
    </source>
</reference>
<dbReference type="InterPro" id="IPR038763">
    <property type="entry name" value="DHH_sf"/>
</dbReference>
<accession>A0A6M3L1Z1</accession>
<evidence type="ECO:0000313" key="2">
    <source>
        <dbReference type="EMBL" id="QJA88546.1"/>
    </source>
</evidence>
<dbReference type="SUPFAM" id="SSF64182">
    <property type="entry name" value="DHH phosphoesterases"/>
    <property type="match status" value="1"/>
</dbReference>
<dbReference type="EMBL" id="MT142002">
    <property type="protein sequence ID" value="QJA73103.1"/>
    <property type="molecule type" value="Genomic_DNA"/>
</dbReference>
<evidence type="ECO:0000313" key="1">
    <source>
        <dbReference type="EMBL" id="QJA73103.1"/>
    </source>
</evidence>
<dbReference type="PANTHER" id="PTHR42146">
    <property type="entry name" value="3',5'-CYCLIC-NUCLEOTIDE PHOSPHODIESTERASE"/>
    <property type="match status" value="1"/>
</dbReference>
<name>A0A6M3L1Z1_9ZZZZ</name>
<protein>
    <recommendedName>
        <fullName evidence="3">DHH family protein</fullName>
    </recommendedName>
</protein>
<organism evidence="2">
    <name type="scientific">viral metagenome</name>
    <dbReference type="NCBI Taxonomy" id="1070528"/>
    <lineage>
        <taxon>unclassified sequences</taxon>
        <taxon>metagenomes</taxon>
        <taxon>organismal metagenomes</taxon>
    </lineage>
</organism>
<dbReference type="EMBL" id="MT142787">
    <property type="protein sequence ID" value="QJA88546.1"/>
    <property type="molecule type" value="Genomic_DNA"/>
</dbReference>
<evidence type="ECO:0008006" key="3">
    <source>
        <dbReference type="Google" id="ProtNLM"/>
    </source>
</evidence>
<dbReference type="AlphaFoldDB" id="A0A6M3L1Z1"/>
<dbReference type="Gene3D" id="3.10.310.30">
    <property type="match status" value="1"/>
</dbReference>
<sequence>MKVFYHNDNDGKCAAHIVDRYYNLDPPDHASQLLIKYYPMEYGKQFPIEDVIKDEKVYILDYSIEPEEMKELLEITKDVIWIDHHKSAIEKYDDLLSELHFNGDDIEGYRAITFSGCELTWLYLHPPNEGKEMPEYVNLIGDRDTWRWEHGDKTKYFHYGLGMSSCDPLDEIWQMAMRNVNTIIGSGTAISVYVQEQSINAINERGFWIDFHGFKTYAINSDLVRSSEFFEQARPDAQIWMTFRFIPNSLRAHFEGYWTISLYSKEVDVSQIANQYEYEGKIGGGHAGASGFQSADLSFLKD</sequence>
<dbReference type="InterPro" id="IPR052968">
    <property type="entry name" value="Nucleotide_metab_enz"/>
</dbReference>